<dbReference type="eggNOG" id="COG0755">
    <property type="taxonomic scope" value="Bacteria"/>
</dbReference>
<evidence type="ECO:0000256" key="4">
    <source>
        <dbReference type="ARBA" id="ARBA00022692"/>
    </source>
</evidence>
<dbReference type="GO" id="GO:0017004">
    <property type="term" value="P:cytochrome complex assembly"/>
    <property type="evidence" value="ECO:0007669"/>
    <property type="project" value="UniProtKB-KW"/>
</dbReference>
<comment type="similarity">
    <text evidence="2">Belongs to the CcmC/CycZ/HelC family.</text>
</comment>
<dbReference type="OrthoDB" id="9814290at2"/>
<evidence type="ECO:0000313" key="11">
    <source>
        <dbReference type="Proteomes" id="UP000027982"/>
    </source>
</evidence>
<dbReference type="InterPro" id="IPR003557">
    <property type="entry name" value="Cyt_c_biogenesis_CcmC"/>
</dbReference>
<name>A0A068NQP0_FIMGI</name>
<dbReference type="GO" id="GO:0005886">
    <property type="term" value="C:plasma membrane"/>
    <property type="evidence" value="ECO:0007669"/>
    <property type="project" value="TreeGrafter"/>
</dbReference>
<feature type="domain" description="Cytochrome c assembly protein" evidence="9">
    <location>
        <begin position="1"/>
        <end position="158"/>
    </location>
</feature>
<dbReference type="PANTHER" id="PTHR30071:SF1">
    <property type="entry name" value="CYTOCHROME B_B6 PROTEIN-RELATED"/>
    <property type="match status" value="1"/>
</dbReference>
<evidence type="ECO:0000256" key="1">
    <source>
        <dbReference type="ARBA" id="ARBA00004141"/>
    </source>
</evidence>
<dbReference type="InterPro" id="IPR045062">
    <property type="entry name" value="Cyt_c_biogenesis_CcsA/CcmC"/>
</dbReference>
<organism evidence="10 11">
    <name type="scientific">Fimbriimonas ginsengisoli Gsoil 348</name>
    <dbReference type="NCBI Taxonomy" id="661478"/>
    <lineage>
        <taxon>Bacteria</taxon>
        <taxon>Bacillati</taxon>
        <taxon>Armatimonadota</taxon>
        <taxon>Fimbriimonadia</taxon>
        <taxon>Fimbriimonadales</taxon>
        <taxon>Fimbriimonadaceae</taxon>
        <taxon>Fimbriimonas</taxon>
    </lineage>
</organism>
<dbReference type="InterPro" id="IPR002541">
    <property type="entry name" value="Cyt_c_assembly"/>
</dbReference>
<dbReference type="Proteomes" id="UP000027982">
    <property type="component" value="Chromosome"/>
</dbReference>
<dbReference type="KEGG" id="fgi:OP10G_2510"/>
<dbReference type="GO" id="GO:0016829">
    <property type="term" value="F:lyase activity"/>
    <property type="evidence" value="ECO:0007669"/>
    <property type="project" value="UniProtKB-KW"/>
</dbReference>
<feature type="transmembrane region" description="Helical" evidence="8">
    <location>
        <begin position="38"/>
        <end position="61"/>
    </location>
</feature>
<dbReference type="PANTHER" id="PTHR30071">
    <property type="entry name" value="HEME EXPORTER PROTEIN C"/>
    <property type="match status" value="1"/>
</dbReference>
<proteinExistence type="inferred from homology"/>
<dbReference type="RefSeq" id="WP_025225562.1">
    <property type="nucleotide sequence ID" value="NZ_CP007139.1"/>
</dbReference>
<sequence length="242" mass="27552">MNLFSKLVLTVAMPIGIVFTFTVADAKSFMHPEFARMVFYHLPCALLCSIFLLFLAPYFAFRYLKTKEIAWDVRANISMELALWLGVLTLATGMLFSKYQWGAWWNWDPRQTSFLLTMLMAGAYFAIRAAFADPEKRASNSGAYVLATLLPMLFLIFVFPRLPQVLSLHPDVIRNGGFDPTYKGTFYTMFLILSVFCAALYKTRVRLGFLEEEFHNQDAKLANRDHSAPTGVVRPVSLPTQD</sequence>
<reference evidence="10 11" key="1">
    <citation type="journal article" date="2014" name="PLoS ONE">
        <title>The first complete genome sequence of the class fimbriimonadia in the phylum armatimonadetes.</title>
        <authorList>
            <person name="Hu Z.Y."/>
            <person name="Wang Y.Z."/>
            <person name="Im W.T."/>
            <person name="Wang S.Y."/>
            <person name="Zhao G.P."/>
            <person name="Zheng H.J."/>
            <person name="Quan Z.X."/>
        </authorList>
    </citation>
    <scope>NUCLEOTIDE SEQUENCE [LARGE SCALE GENOMIC DNA]</scope>
    <source>
        <strain evidence="10">Gsoil 348</strain>
    </source>
</reference>
<keyword evidence="4 8" id="KW-0812">Transmembrane</keyword>
<evidence type="ECO:0000256" key="6">
    <source>
        <dbReference type="ARBA" id="ARBA00022989"/>
    </source>
</evidence>
<dbReference type="STRING" id="661478.OP10G_2510"/>
<keyword evidence="11" id="KW-1185">Reference proteome</keyword>
<dbReference type="PRINTS" id="PR01386">
    <property type="entry name" value="CCMCBIOGNSIS"/>
</dbReference>
<evidence type="ECO:0000256" key="3">
    <source>
        <dbReference type="ARBA" id="ARBA00016463"/>
    </source>
</evidence>
<evidence type="ECO:0000313" key="10">
    <source>
        <dbReference type="EMBL" id="AIE85878.1"/>
    </source>
</evidence>
<keyword evidence="10" id="KW-0456">Lyase</keyword>
<accession>A0A068NQP0</accession>
<feature type="transmembrane region" description="Helical" evidence="8">
    <location>
        <begin position="81"/>
        <end position="101"/>
    </location>
</feature>
<keyword evidence="7 8" id="KW-0472">Membrane</keyword>
<feature type="transmembrane region" description="Helical" evidence="8">
    <location>
        <begin position="182"/>
        <end position="201"/>
    </location>
</feature>
<evidence type="ECO:0000256" key="7">
    <source>
        <dbReference type="ARBA" id="ARBA00023136"/>
    </source>
</evidence>
<dbReference type="Pfam" id="PF01578">
    <property type="entry name" value="Cytochrom_C_asm"/>
    <property type="match status" value="1"/>
</dbReference>
<dbReference type="HOGENOM" id="CLU_066538_1_0_0"/>
<keyword evidence="5" id="KW-0201">Cytochrome c-type biogenesis</keyword>
<feature type="transmembrane region" description="Helical" evidence="8">
    <location>
        <begin position="143"/>
        <end position="162"/>
    </location>
</feature>
<dbReference type="EMBL" id="CP007139">
    <property type="protein sequence ID" value="AIE85878.1"/>
    <property type="molecule type" value="Genomic_DNA"/>
</dbReference>
<evidence type="ECO:0000259" key="9">
    <source>
        <dbReference type="Pfam" id="PF01578"/>
    </source>
</evidence>
<protein>
    <recommendedName>
        <fullName evidence="3">Heme exporter protein C</fullName>
    </recommendedName>
</protein>
<comment type="subcellular location">
    <subcellularLocation>
        <location evidence="1">Membrane</location>
        <topology evidence="1">Multi-pass membrane protein</topology>
    </subcellularLocation>
</comment>
<keyword evidence="6 8" id="KW-1133">Transmembrane helix</keyword>
<dbReference type="AlphaFoldDB" id="A0A068NQP0"/>
<feature type="transmembrane region" description="Helical" evidence="8">
    <location>
        <begin position="113"/>
        <end position="131"/>
    </location>
</feature>
<gene>
    <name evidence="10" type="ORF">OP10G_2510</name>
</gene>
<evidence type="ECO:0000256" key="2">
    <source>
        <dbReference type="ARBA" id="ARBA00005840"/>
    </source>
</evidence>
<dbReference type="GO" id="GO:0015232">
    <property type="term" value="F:heme transmembrane transporter activity"/>
    <property type="evidence" value="ECO:0007669"/>
    <property type="project" value="InterPro"/>
</dbReference>
<dbReference type="GO" id="GO:0020037">
    <property type="term" value="F:heme binding"/>
    <property type="evidence" value="ECO:0007669"/>
    <property type="project" value="InterPro"/>
</dbReference>
<evidence type="ECO:0000256" key="5">
    <source>
        <dbReference type="ARBA" id="ARBA00022748"/>
    </source>
</evidence>
<feature type="transmembrane region" description="Helical" evidence="8">
    <location>
        <begin position="7"/>
        <end position="26"/>
    </location>
</feature>
<evidence type="ECO:0000256" key="8">
    <source>
        <dbReference type="SAM" id="Phobius"/>
    </source>
</evidence>